<dbReference type="AlphaFoldDB" id="A0A8T0HRF0"/>
<evidence type="ECO:0000256" key="1">
    <source>
        <dbReference type="SAM" id="MobiDB-lite"/>
    </source>
</evidence>
<dbReference type="Proteomes" id="UP000822688">
    <property type="component" value="Chromosome V"/>
</dbReference>
<protein>
    <submittedName>
        <fullName evidence="2">Uncharacterized protein</fullName>
    </submittedName>
</protein>
<name>A0A8T0HRF0_CERPU</name>
<accession>A0A8T0HRF0</accession>
<dbReference type="EMBL" id="CM026426">
    <property type="protein sequence ID" value="KAG0573532.1"/>
    <property type="molecule type" value="Genomic_DNA"/>
</dbReference>
<organism evidence="2 3">
    <name type="scientific">Ceratodon purpureus</name>
    <name type="common">Fire moss</name>
    <name type="synonym">Dicranum purpureum</name>
    <dbReference type="NCBI Taxonomy" id="3225"/>
    <lineage>
        <taxon>Eukaryota</taxon>
        <taxon>Viridiplantae</taxon>
        <taxon>Streptophyta</taxon>
        <taxon>Embryophyta</taxon>
        <taxon>Bryophyta</taxon>
        <taxon>Bryophytina</taxon>
        <taxon>Bryopsida</taxon>
        <taxon>Dicranidae</taxon>
        <taxon>Pseudoditrichales</taxon>
        <taxon>Ditrichaceae</taxon>
        <taxon>Ceratodon</taxon>
    </lineage>
</organism>
<evidence type="ECO:0000313" key="2">
    <source>
        <dbReference type="EMBL" id="KAG0573532.1"/>
    </source>
</evidence>
<comment type="caution">
    <text evidence="2">The sequence shown here is derived from an EMBL/GenBank/DDBJ whole genome shotgun (WGS) entry which is preliminary data.</text>
</comment>
<keyword evidence="3" id="KW-1185">Reference proteome</keyword>
<gene>
    <name evidence="2" type="ORF">KC19_VG185800</name>
</gene>
<proteinExistence type="predicted"/>
<dbReference type="PANTHER" id="PTHR33130">
    <property type="entry name" value="PUTATIVE (DUF1639)-RELATED"/>
    <property type="match status" value="1"/>
</dbReference>
<feature type="region of interest" description="Disordered" evidence="1">
    <location>
        <begin position="317"/>
        <end position="340"/>
    </location>
</feature>
<sequence>MRHVFPEHAGQFSKRTGEKIFRTDDSVGNNTSAGECVKLGDSRRVLVKMPGSRLKSASSCHQANELKNGDKKLLETVESVVVKNVEEGSGEGLKRSQQDGVNLQWGHKKRTRNNKVDAKISVEESSGAKNPILRPDRRVVRAEKVPPAQGKAPVVAPSLQLPLKSMNGGSRGDIRHAEGNGTAVTARNVDANIVPDSEANMARKSDLILQSLPQKSEKISGNHANTGALPTASARPDAHDQLEKSALSGRVDMELFQWPKFIISLSRKEKEDDFFAIKGCKLPIRPKKRLKHVEKTLHFISPGSWLCDVTRERYEVREKKSIKKKPRGLKAMGSADSDSD</sequence>
<reference evidence="2" key="1">
    <citation type="submission" date="2020-06" db="EMBL/GenBank/DDBJ databases">
        <title>WGS assembly of Ceratodon purpureus strain R40.</title>
        <authorList>
            <person name="Carey S.B."/>
            <person name="Jenkins J."/>
            <person name="Shu S."/>
            <person name="Lovell J.T."/>
            <person name="Sreedasyam A."/>
            <person name="Maumus F."/>
            <person name="Tiley G.P."/>
            <person name="Fernandez-Pozo N."/>
            <person name="Barry K."/>
            <person name="Chen C."/>
            <person name="Wang M."/>
            <person name="Lipzen A."/>
            <person name="Daum C."/>
            <person name="Saski C.A."/>
            <person name="Payton A.C."/>
            <person name="Mcbreen J.C."/>
            <person name="Conrad R.E."/>
            <person name="Kollar L.M."/>
            <person name="Olsson S."/>
            <person name="Huttunen S."/>
            <person name="Landis J.B."/>
            <person name="Wickett N.J."/>
            <person name="Johnson M.G."/>
            <person name="Rensing S.A."/>
            <person name="Grimwood J."/>
            <person name="Schmutz J."/>
            <person name="Mcdaniel S.F."/>
        </authorList>
    </citation>
    <scope>NUCLEOTIDE SEQUENCE</scope>
    <source>
        <strain evidence="2">R40</strain>
    </source>
</reference>
<evidence type="ECO:0000313" key="3">
    <source>
        <dbReference type="Proteomes" id="UP000822688"/>
    </source>
</evidence>
<dbReference type="Pfam" id="PF07797">
    <property type="entry name" value="DUF1639"/>
    <property type="match status" value="1"/>
</dbReference>
<dbReference type="InterPro" id="IPR012438">
    <property type="entry name" value="DUF1639"/>
</dbReference>
<dbReference type="PANTHER" id="PTHR33130:SF33">
    <property type="entry name" value="PUTATIVE (DUF1639)-RELATED"/>
    <property type="match status" value="1"/>
</dbReference>